<dbReference type="NCBIfam" id="TIGR00254">
    <property type="entry name" value="GGDEF"/>
    <property type="match status" value="1"/>
</dbReference>
<name>A0A2S7V9L4_9VIBR</name>
<dbReference type="InterPro" id="IPR043128">
    <property type="entry name" value="Rev_trsase/Diguanyl_cyclase"/>
</dbReference>
<evidence type="ECO:0000256" key="2">
    <source>
        <dbReference type="ARBA" id="ARBA00034247"/>
    </source>
</evidence>
<proteinExistence type="predicted"/>
<keyword evidence="3" id="KW-1133">Transmembrane helix</keyword>
<dbReference type="EMBL" id="MSCI01000003">
    <property type="protein sequence ID" value="PQJ58220.1"/>
    <property type="molecule type" value="Genomic_DNA"/>
</dbReference>
<gene>
    <name evidence="5" type="ORF">BTO10_21125</name>
</gene>
<feature type="transmembrane region" description="Helical" evidence="3">
    <location>
        <begin position="12"/>
        <end position="29"/>
    </location>
</feature>
<dbReference type="PANTHER" id="PTHR45138:SF9">
    <property type="entry name" value="DIGUANYLATE CYCLASE DGCM-RELATED"/>
    <property type="match status" value="1"/>
</dbReference>
<evidence type="ECO:0000313" key="5">
    <source>
        <dbReference type="EMBL" id="PQJ58220.1"/>
    </source>
</evidence>
<dbReference type="Gene3D" id="3.30.450.20">
    <property type="entry name" value="PAS domain"/>
    <property type="match status" value="1"/>
</dbReference>
<dbReference type="AlphaFoldDB" id="A0A2S7V9L4"/>
<dbReference type="Pfam" id="PF00990">
    <property type="entry name" value="GGDEF"/>
    <property type="match status" value="1"/>
</dbReference>
<keyword evidence="3" id="KW-0812">Transmembrane</keyword>
<dbReference type="GO" id="GO:0052621">
    <property type="term" value="F:diguanylate cyclase activity"/>
    <property type="evidence" value="ECO:0007669"/>
    <property type="project" value="UniProtKB-EC"/>
</dbReference>
<evidence type="ECO:0000256" key="1">
    <source>
        <dbReference type="ARBA" id="ARBA00012528"/>
    </source>
</evidence>
<protein>
    <recommendedName>
        <fullName evidence="1">diguanylate cyclase</fullName>
        <ecNumber evidence="1">2.7.7.65</ecNumber>
    </recommendedName>
</protein>
<dbReference type="PANTHER" id="PTHR45138">
    <property type="entry name" value="REGULATORY COMPONENTS OF SENSORY TRANSDUCTION SYSTEM"/>
    <property type="match status" value="1"/>
</dbReference>
<keyword evidence="3" id="KW-0472">Membrane</keyword>
<dbReference type="PROSITE" id="PS50887">
    <property type="entry name" value="GGDEF"/>
    <property type="match status" value="1"/>
</dbReference>
<dbReference type="InterPro" id="IPR029787">
    <property type="entry name" value="Nucleotide_cyclase"/>
</dbReference>
<dbReference type="RefSeq" id="WP_105025745.1">
    <property type="nucleotide sequence ID" value="NZ_MSCI01000003.1"/>
</dbReference>
<dbReference type="EC" id="2.7.7.65" evidence="1"/>
<reference evidence="5 6" key="1">
    <citation type="submission" date="2016-12" db="EMBL/GenBank/DDBJ databases">
        <title>Diversity of luminous bacteria.</title>
        <authorList>
            <person name="Yoshizawa S."/>
            <person name="Kogure K."/>
        </authorList>
    </citation>
    <scope>NUCLEOTIDE SEQUENCE [LARGE SCALE GENOMIC DNA]</scope>
    <source>
        <strain evidence="5 6">LC2-408</strain>
    </source>
</reference>
<comment type="catalytic activity">
    <reaction evidence="2">
        <text>2 GTP = 3',3'-c-di-GMP + 2 diphosphate</text>
        <dbReference type="Rhea" id="RHEA:24898"/>
        <dbReference type="ChEBI" id="CHEBI:33019"/>
        <dbReference type="ChEBI" id="CHEBI:37565"/>
        <dbReference type="ChEBI" id="CHEBI:58805"/>
        <dbReference type="EC" id="2.7.7.65"/>
    </reaction>
</comment>
<accession>A0A2S7V9L4</accession>
<dbReference type="CDD" id="cd01949">
    <property type="entry name" value="GGDEF"/>
    <property type="match status" value="1"/>
</dbReference>
<dbReference type="InterPro" id="IPR000160">
    <property type="entry name" value="GGDEF_dom"/>
</dbReference>
<organism evidence="5 6">
    <name type="scientific">Vibrio chagasii</name>
    <dbReference type="NCBI Taxonomy" id="170679"/>
    <lineage>
        <taxon>Bacteria</taxon>
        <taxon>Pseudomonadati</taxon>
        <taxon>Pseudomonadota</taxon>
        <taxon>Gammaproteobacteria</taxon>
        <taxon>Vibrionales</taxon>
        <taxon>Vibrionaceae</taxon>
        <taxon>Vibrio</taxon>
    </lineage>
</organism>
<evidence type="ECO:0000259" key="4">
    <source>
        <dbReference type="PROSITE" id="PS50887"/>
    </source>
</evidence>
<evidence type="ECO:0000256" key="3">
    <source>
        <dbReference type="SAM" id="Phobius"/>
    </source>
</evidence>
<keyword evidence="6" id="KW-1185">Reference proteome</keyword>
<dbReference type="Gene3D" id="3.30.70.270">
    <property type="match status" value="1"/>
</dbReference>
<evidence type="ECO:0000313" key="6">
    <source>
        <dbReference type="Proteomes" id="UP000238707"/>
    </source>
</evidence>
<feature type="transmembrane region" description="Helical" evidence="3">
    <location>
        <begin position="294"/>
        <end position="312"/>
    </location>
</feature>
<feature type="domain" description="GGDEF" evidence="4">
    <location>
        <begin position="352"/>
        <end position="492"/>
    </location>
</feature>
<comment type="caution">
    <text evidence="5">The sequence shown here is derived from an EMBL/GenBank/DDBJ whole genome shotgun (WGS) entry which is preliminary data.</text>
</comment>
<dbReference type="SUPFAM" id="SSF55073">
    <property type="entry name" value="Nucleotide cyclase"/>
    <property type="match status" value="1"/>
</dbReference>
<sequence>MINHHTIDFKKAFFGLTASFLVVLSLLLFDSAEESDKQYGSENQGVTHGLTELTQILNALEYNITALHPLHGETYTFPYEKKTEDDSCYFISEGQKDPLFDFMFSGPTQMCDSQSALYAEASKRLFIAPTMAYFTNTISSVSAIYFISKDKFIISAPSDIAQYMKGDTFDSIVSRRPYWINTIRFGVSQNRDKVVYTGQYDDYLTGEKVVTLTKGIYINGEFKGVLGIDGYTSSLFSNAKHGYEITSVSGRNKYGLLDYTFSQPLYVDGVNTQLYLTIQETKSEHFLHILERDYKGLLVLLFLYVVAAWRLWRFYREQRHRRLNDLSMTDPLTGLLNRSGFEAQFLAQDERKILGIGVFEIDDLKAICDRYGNEIGDRVICHVAKLIVNSVRQHDIVARFDGREFVVAIAGESSELLSSIFERIQSDISLQNYQCSTGEKVAISVSGGAVLYSLHKFESIGHLWKNQSVRSSNKQLGIAKSLGTNQLCIHVH</sequence>
<dbReference type="InterPro" id="IPR050469">
    <property type="entry name" value="Diguanylate_Cyclase"/>
</dbReference>
<dbReference type="SMART" id="SM00267">
    <property type="entry name" value="GGDEF"/>
    <property type="match status" value="1"/>
</dbReference>
<dbReference type="Proteomes" id="UP000238707">
    <property type="component" value="Unassembled WGS sequence"/>
</dbReference>